<keyword evidence="2" id="KW-0808">Transferase</keyword>
<sequence>MAIDFHSQDNRSTYAKRQADDTWVNMIQSICVIEGKNVLDIGCGGGIYTKAFAEMGASFVTGLDFSEQILSSAKENCKSYTNINFHLGNALNSQLKKEQYDIILERAIIHHINDLDSCFKEAYQLLKPGGIFIIQDRTPEDCILEGSSTHIRGYFFSKYPSLVSKETVRRHSSEKVIQTLLVEGFKDPQGFSFWETRKTYKVLTDLETDLLNRTGRSILHDLSDKQLEELVSYIKEQLASNDNKIITEKDRWTIWKAIKD</sequence>
<keyword evidence="3" id="KW-1185">Reference proteome</keyword>
<dbReference type="Proteomes" id="UP000019062">
    <property type="component" value="Unassembled WGS sequence"/>
</dbReference>
<dbReference type="InterPro" id="IPR025714">
    <property type="entry name" value="Methyltranfer_dom"/>
</dbReference>
<dbReference type="GO" id="GO:0032259">
    <property type="term" value="P:methylation"/>
    <property type="evidence" value="ECO:0007669"/>
    <property type="project" value="UniProtKB-KW"/>
</dbReference>
<proteinExistence type="predicted"/>
<gene>
    <name evidence="2" type="ORF">C176_12243</name>
</gene>
<comment type="caution">
    <text evidence="2">The sequence shown here is derived from an EMBL/GenBank/DDBJ whole genome shotgun (WGS) entry which is preliminary data.</text>
</comment>
<dbReference type="CDD" id="cd02440">
    <property type="entry name" value="AdoMet_MTases"/>
    <property type="match status" value="1"/>
</dbReference>
<accession>W4EUB8</accession>
<dbReference type="PANTHER" id="PTHR43861">
    <property type="entry name" value="TRANS-ACONITATE 2-METHYLTRANSFERASE-RELATED"/>
    <property type="match status" value="1"/>
</dbReference>
<evidence type="ECO:0000313" key="3">
    <source>
        <dbReference type="Proteomes" id="UP000019062"/>
    </source>
</evidence>
<dbReference type="Gene3D" id="3.40.50.150">
    <property type="entry name" value="Vaccinia Virus protein VP39"/>
    <property type="match status" value="1"/>
</dbReference>
<dbReference type="EMBL" id="ASQA01000028">
    <property type="protein sequence ID" value="ETT84135.1"/>
    <property type="molecule type" value="Genomic_DNA"/>
</dbReference>
<feature type="domain" description="Methyltransferase" evidence="1">
    <location>
        <begin position="35"/>
        <end position="137"/>
    </location>
</feature>
<dbReference type="PATRIC" id="fig|1227360.4.peg.2496"/>
<organism evidence="2 3">
    <name type="scientific">Viridibacillus arenosi FSL R5-213</name>
    <dbReference type="NCBI Taxonomy" id="1227360"/>
    <lineage>
        <taxon>Bacteria</taxon>
        <taxon>Bacillati</taxon>
        <taxon>Bacillota</taxon>
        <taxon>Bacilli</taxon>
        <taxon>Bacillales</taxon>
        <taxon>Caryophanaceae</taxon>
        <taxon>Viridibacillus</taxon>
    </lineage>
</organism>
<evidence type="ECO:0000313" key="2">
    <source>
        <dbReference type="EMBL" id="ETT84135.1"/>
    </source>
</evidence>
<dbReference type="SUPFAM" id="SSF53335">
    <property type="entry name" value="S-adenosyl-L-methionine-dependent methyltransferases"/>
    <property type="match status" value="1"/>
</dbReference>
<dbReference type="AlphaFoldDB" id="W4EUB8"/>
<reference evidence="2 3" key="1">
    <citation type="journal article" date="2014" name="BMC Genomics">
        <title>Genomic comparison of sporeforming bacilli isolated from milk.</title>
        <authorList>
            <person name="Moreno Switt A.I."/>
            <person name="Andrus A.D."/>
            <person name="Ranieri M.L."/>
            <person name="Orsi R.H."/>
            <person name="Ivy R."/>
            <person name="den Bakker H.C."/>
            <person name="Martin N.H."/>
            <person name="Wiedmann M."/>
            <person name="Boor K.J."/>
        </authorList>
    </citation>
    <scope>NUCLEOTIDE SEQUENCE [LARGE SCALE GENOMIC DNA]</scope>
    <source>
        <strain evidence="2 3">FSL R5-213</strain>
    </source>
</reference>
<dbReference type="eggNOG" id="COG2226">
    <property type="taxonomic scope" value="Bacteria"/>
</dbReference>
<keyword evidence="2" id="KW-0489">Methyltransferase</keyword>
<dbReference type="GO" id="GO:0008168">
    <property type="term" value="F:methyltransferase activity"/>
    <property type="evidence" value="ECO:0007669"/>
    <property type="project" value="UniProtKB-KW"/>
</dbReference>
<dbReference type="Pfam" id="PF13847">
    <property type="entry name" value="Methyltransf_31"/>
    <property type="match status" value="1"/>
</dbReference>
<evidence type="ECO:0000259" key="1">
    <source>
        <dbReference type="Pfam" id="PF13847"/>
    </source>
</evidence>
<dbReference type="InterPro" id="IPR029063">
    <property type="entry name" value="SAM-dependent_MTases_sf"/>
</dbReference>
<name>W4EUB8_9BACL</name>
<dbReference type="RefSeq" id="WP_038185316.1">
    <property type="nucleotide sequence ID" value="NZ_ASQA01000028.1"/>
</dbReference>
<protein>
    <submittedName>
        <fullName evidence="2">Type 11 methyltransferase</fullName>
    </submittedName>
</protein>